<dbReference type="NCBIfam" id="TIGR00332">
    <property type="entry name" value="neela_ferrous"/>
    <property type="match status" value="1"/>
</dbReference>
<feature type="binding site" evidence="15">
    <location>
        <position position="119"/>
    </location>
    <ligand>
        <name>Fe cation</name>
        <dbReference type="ChEBI" id="CHEBI:24875"/>
        <label>2</label>
        <note>catalytic</note>
    </ligand>
</feature>
<dbReference type="InterPro" id="IPR036073">
    <property type="entry name" value="Desulfoferrodoxin_Fe-bd_dom_sf"/>
</dbReference>
<evidence type="ECO:0000256" key="4">
    <source>
        <dbReference type="ARBA" id="ARBA00012679"/>
    </source>
</evidence>
<evidence type="ECO:0000256" key="8">
    <source>
        <dbReference type="ARBA" id="ARBA00022723"/>
    </source>
</evidence>
<dbReference type="GO" id="GO:0050605">
    <property type="term" value="F:superoxide reductase activity"/>
    <property type="evidence" value="ECO:0007669"/>
    <property type="project" value="UniProtKB-EC"/>
</dbReference>
<dbReference type="Proteomes" id="UP000886752">
    <property type="component" value="Unassembled WGS sequence"/>
</dbReference>
<evidence type="ECO:0000256" key="6">
    <source>
        <dbReference type="ARBA" id="ARBA00022448"/>
    </source>
</evidence>
<dbReference type="InterPro" id="IPR002742">
    <property type="entry name" value="Desulfoferrodoxin_Fe-bd_dom"/>
</dbReference>
<keyword evidence="6" id="KW-0813">Transport</keyword>
<dbReference type="Gene3D" id="2.20.28.100">
    <property type="entry name" value="Desulphoferrodoxin, N-terminal domain"/>
    <property type="match status" value="1"/>
</dbReference>
<dbReference type="CDD" id="cd00974">
    <property type="entry name" value="DSRD"/>
    <property type="match status" value="1"/>
</dbReference>
<dbReference type="InterPro" id="IPR004793">
    <property type="entry name" value="Desulfoferrodoxin_rbo"/>
</dbReference>
<evidence type="ECO:0000256" key="15">
    <source>
        <dbReference type="PIRSR" id="PIRSR604793-1"/>
    </source>
</evidence>
<keyword evidence="8 15" id="KW-0479">Metal-binding</keyword>
<feature type="binding site" evidence="15">
    <location>
        <position position="69"/>
    </location>
    <ligand>
        <name>Fe cation</name>
        <dbReference type="ChEBI" id="CHEBI:24875"/>
        <label>2</label>
        <note>catalytic</note>
    </ligand>
</feature>
<dbReference type="CDD" id="cd03171">
    <property type="entry name" value="SORL_Dfx_classI"/>
    <property type="match status" value="1"/>
</dbReference>
<evidence type="ECO:0000256" key="5">
    <source>
        <dbReference type="ARBA" id="ARBA00014839"/>
    </source>
</evidence>
<evidence type="ECO:0000256" key="3">
    <source>
        <dbReference type="ARBA" id="ARBA00011738"/>
    </source>
</evidence>
<dbReference type="EC" id="1.15.1.2" evidence="4"/>
<evidence type="ECO:0000256" key="7">
    <source>
        <dbReference type="ARBA" id="ARBA00022575"/>
    </source>
</evidence>
<dbReference type="InterPro" id="IPR004462">
    <property type="entry name" value="Desulfoferrodoxin_N"/>
</dbReference>
<gene>
    <name evidence="18" type="ORF">H9894_00875</name>
</gene>
<dbReference type="NCBIfam" id="TIGR00320">
    <property type="entry name" value="dfx_rbo"/>
    <property type="match status" value="1"/>
</dbReference>
<evidence type="ECO:0000256" key="10">
    <source>
        <dbReference type="ARBA" id="ARBA00023002"/>
    </source>
</evidence>
<keyword evidence="9" id="KW-0249">Electron transport</keyword>
<feature type="binding site" evidence="15">
    <location>
        <position position="116"/>
    </location>
    <ligand>
        <name>Fe cation</name>
        <dbReference type="ChEBI" id="CHEBI:24875"/>
        <label>2</label>
        <note>catalytic</note>
    </ligand>
</feature>
<feature type="binding site" evidence="15">
    <location>
        <position position="29"/>
    </location>
    <ligand>
        <name>Fe cation</name>
        <dbReference type="ChEBI" id="CHEBI:24875"/>
        <label>1</label>
    </ligand>
</feature>
<reference evidence="18" key="1">
    <citation type="journal article" date="2021" name="PeerJ">
        <title>Extensive microbial diversity within the chicken gut microbiome revealed by metagenomics and culture.</title>
        <authorList>
            <person name="Gilroy R."/>
            <person name="Ravi A."/>
            <person name="Getino M."/>
            <person name="Pursley I."/>
            <person name="Horton D.L."/>
            <person name="Alikhan N.F."/>
            <person name="Baker D."/>
            <person name="Gharbi K."/>
            <person name="Hall N."/>
            <person name="Watson M."/>
            <person name="Adriaenssens E.M."/>
            <person name="Foster-Nyarko E."/>
            <person name="Jarju S."/>
            <person name="Secka A."/>
            <person name="Antonio M."/>
            <person name="Oren A."/>
            <person name="Chaudhuri R.R."/>
            <person name="La Ragione R."/>
            <person name="Hildebrand F."/>
            <person name="Pallen M.J."/>
        </authorList>
    </citation>
    <scope>NUCLEOTIDE SEQUENCE</scope>
    <source>
        <strain evidence="18">ChiHecec2B26-446</strain>
    </source>
</reference>
<evidence type="ECO:0000256" key="14">
    <source>
        <dbReference type="ARBA" id="ARBA00047448"/>
    </source>
</evidence>
<dbReference type="InterPro" id="IPR051233">
    <property type="entry name" value="Desulfoferrodoxin_SOR"/>
</dbReference>
<organism evidence="18 19">
    <name type="scientific">Candidatus Desulfovibrio intestinipullorum</name>
    <dbReference type="NCBI Taxonomy" id="2838536"/>
    <lineage>
        <taxon>Bacteria</taxon>
        <taxon>Pseudomonadati</taxon>
        <taxon>Thermodesulfobacteriota</taxon>
        <taxon>Desulfovibrionia</taxon>
        <taxon>Desulfovibrionales</taxon>
        <taxon>Desulfovibrionaceae</taxon>
        <taxon>Desulfovibrio</taxon>
    </lineage>
</organism>
<feature type="binding site" evidence="15">
    <location>
        <position position="49"/>
    </location>
    <ligand>
        <name>Fe cation</name>
        <dbReference type="ChEBI" id="CHEBI:24875"/>
        <label>2</label>
        <note>catalytic</note>
    </ligand>
</feature>
<dbReference type="SUPFAM" id="SSF49367">
    <property type="entry name" value="Superoxide reductase-like"/>
    <property type="match status" value="1"/>
</dbReference>
<accession>A0A9D1TP64</accession>
<evidence type="ECO:0000256" key="2">
    <source>
        <dbReference type="ARBA" id="ARBA00005941"/>
    </source>
</evidence>
<dbReference type="GO" id="GO:0005506">
    <property type="term" value="F:iron ion binding"/>
    <property type="evidence" value="ECO:0007669"/>
    <property type="project" value="InterPro"/>
</dbReference>
<feature type="binding site" evidence="15">
    <location>
        <position position="75"/>
    </location>
    <ligand>
        <name>Fe cation</name>
        <dbReference type="ChEBI" id="CHEBI:24875"/>
        <label>2</label>
        <note>catalytic</note>
    </ligand>
</feature>
<comment type="cofactor">
    <cofactor evidence="1">
        <name>Cu(2+)</name>
        <dbReference type="ChEBI" id="CHEBI:29036"/>
    </cofactor>
</comment>
<comment type="catalytic activity">
    <reaction evidence="14">
        <text>reduced [rubredoxin] + superoxide + 2 H(+) = oxidized [rubredoxin] + H2O2</text>
        <dbReference type="Rhea" id="RHEA:21324"/>
        <dbReference type="Rhea" id="RHEA-COMP:10302"/>
        <dbReference type="Rhea" id="RHEA-COMP:10303"/>
        <dbReference type="ChEBI" id="CHEBI:15378"/>
        <dbReference type="ChEBI" id="CHEBI:16240"/>
        <dbReference type="ChEBI" id="CHEBI:18421"/>
        <dbReference type="ChEBI" id="CHEBI:29033"/>
        <dbReference type="ChEBI" id="CHEBI:29034"/>
        <dbReference type="EC" id="1.15.1.2"/>
    </reaction>
</comment>
<protein>
    <recommendedName>
        <fullName evidence="5">Desulfoferrodoxin</fullName>
        <ecNumber evidence="4">1.15.1.2</ecNumber>
    </recommendedName>
    <alternativeName>
        <fullName evidence="13">Superoxide reductase</fullName>
    </alternativeName>
</protein>
<evidence type="ECO:0000313" key="19">
    <source>
        <dbReference type="Proteomes" id="UP000886752"/>
    </source>
</evidence>
<dbReference type="Pfam" id="PF01880">
    <property type="entry name" value="Desulfoferrodox"/>
    <property type="match status" value="1"/>
</dbReference>
<evidence type="ECO:0000259" key="17">
    <source>
        <dbReference type="Pfam" id="PF06397"/>
    </source>
</evidence>
<dbReference type="Gene3D" id="2.60.40.730">
    <property type="entry name" value="SOR catalytic domain"/>
    <property type="match status" value="1"/>
</dbReference>
<name>A0A9D1TP64_9BACT</name>
<evidence type="ECO:0000256" key="11">
    <source>
        <dbReference type="ARBA" id="ARBA00023004"/>
    </source>
</evidence>
<comment type="function">
    <text evidence="12">Catalyzes the one-electron reduction of superoxide anion radical to hydrogen peroxide at a nonheme ferrous iron center. Plays a fundamental role in case of oxidative stress via its superoxide detoxification activity.</text>
</comment>
<feature type="binding site" evidence="15">
    <location>
        <position position="13"/>
    </location>
    <ligand>
        <name>Fe cation</name>
        <dbReference type="ChEBI" id="CHEBI:24875"/>
        <label>1</label>
    </ligand>
</feature>
<proteinExistence type="inferred from homology"/>
<evidence type="ECO:0000256" key="12">
    <source>
        <dbReference type="ARBA" id="ARBA00024690"/>
    </source>
</evidence>
<keyword evidence="10" id="KW-0560">Oxidoreductase</keyword>
<keyword evidence="11 15" id="KW-0408">Iron</keyword>
<reference evidence="18" key="2">
    <citation type="submission" date="2021-04" db="EMBL/GenBank/DDBJ databases">
        <authorList>
            <person name="Gilroy R."/>
        </authorList>
    </citation>
    <scope>NUCLEOTIDE SEQUENCE</scope>
    <source>
        <strain evidence="18">ChiHecec2B26-446</strain>
    </source>
</reference>
<comment type="subunit">
    <text evidence="3">Homodimer.</text>
</comment>
<dbReference type="SUPFAM" id="SSF57802">
    <property type="entry name" value="Rubredoxin-like"/>
    <property type="match status" value="1"/>
</dbReference>
<evidence type="ECO:0000313" key="18">
    <source>
        <dbReference type="EMBL" id="HIV99736.1"/>
    </source>
</evidence>
<dbReference type="AlphaFoldDB" id="A0A9D1TP64"/>
<evidence type="ECO:0000259" key="16">
    <source>
        <dbReference type="Pfam" id="PF01880"/>
    </source>
</evidence>
<comment type="similarity">
    <text evidence="2">Belongs to the desulfoferrodoxin family.</text>
</comment>
<dbReference type="PANTHER" id="PTHR36541">
    <property type="entry name" value="SUPEROXIDE REDUCTASE-RELATED"/>
    <property type="match status" value="1"/>
</dbReference>
<dbReference type="GO" id="GO:0019430">
    <property type="term" value="P:removal of superoxide radicals"/>
    <property type="evidence" value="ECO:0007669"/>
    <property type="project" value="InterPro"/>
</dbReference>
<comment type="caution">
    <text evidence="18">The sequence shown here is derived from an EMBL/GenBank/DDBJ whole genome shotgun (WGS) entry which is preliminary data.</text>
</comment>
<evidence type="ECO:0000256" key="13">
    <source>
        <dbReference type="ARBA" id="ARBA00031398"/>
    </source>
</evidence>
<feature type="binding site" evidence="15">
    <location>
        <position position="30"/>
    </location>
    <ligand>
        <name>Fe cation</name>
        <dbReference type="ChEBI" id="CHEBI:24875"/>
        <label>1</label>
    </ligand>
</feature>
<feature type="domain" description="Desulfoferrodoxin N-terminal" evidence="17">
    <location>
        <begin position="4"/>
        <end position="37"/>
    </location>
</feature>
<feature type="binding site" evidence="15">
    <location>
        <position position="10"/>
    </location>
    <ligand>
        <name>Fe cation</name>
        <dbReference type="ChEBI" id="CHEBI:24875"/>
        <label>1</label>
    </ligand>
</feature>
<dbReference type="Pfam" id="PF06397">
    <property type="entry name" value="Desulfoferrod_N"/>
    <property type="match status" value="1"/>
</dbReference>
<comment type="cofactor">
    <cofactor evidence="15">
        <name>Fe(3+)</name>
        <dbReference type="ChEBI" id="CHEBI:29034"/>
    </cofactor>
    <text evidence="15">Binds 1 Fe(3+) ion per subunit. The iron ion 1 is coordinated via 4 cysteine residues.</text>
</comment>
<dbReference type="NCBIfam" id="TIGR00319">
    <property type="entry name" value="desulf_FeS4"/>
    <property type="match status" value="1"/>
</dbReference>
<keyword evidence="7" id="KW-0216">Detoxification</keyword>
<dbReference type="InterPro" id="IPR038094">
    <property type="entry name" value="Desulfoferrodoxin_N_sf"/>
</dbReference>
<dbReference type="PANTHER" id="PTHR36541:SF1">
    <property type="entry name" value="SUPEROXIDE REDUCTASE-RELATED"/>
    <property type="match status" value="1"/>
</dbReference>
<dbReference type="EMBL" id="DXHV01000011">
    <property type="protein sequence ID" value="HIV99736.1"/>
    <property type="molecule type" value="Genomic_DNA"/>
</dbReference>
<evidence type="ECO:0000256" key="9">
    <source>
        <dbReference type="ARBA" id="ARBA00022982"/>
    </source>
</evidence>
<evidence type="ECO:0000256" key="1">
    <source>
        <dbReference type="ARBA" id="ARBA00001973"/>
    </source>
</evidence>
<feature type="domain" description="Desulfoferrodoxin ferrous iron-binding" evidence="16">
    <location>
        <begin position="43"/>
        <end position="124"/>
    </location>
</feature>
<sequence>MPAKLDVYKCEKCGSIVEFLEAGSCTPQCCGSDMTHMVEGATDGAVEKHVPVITKVDGGYKVTVGSVAHPMVEKHYIQWIELIAGEESLTHFLKPEDAPEAVFKTDAAKVTARAYCNLHGHWKAEN</sequence>
<comment type="cofactor">
    <cofactor evidence="15">
        <name>Fe(2+)</name>
        <dbReference type="ChEBI" id="CHEBI:29033"/>
    </cofactor>
    <text evidence="15">Binds 1 Fe(2+) ion per subunit. The iron ion 2 is coordinated via four histidines and one cysteine residue.</text>
</comment>